<name>A0ABU1J5P6_9BACL</name>
<organism evidence="1 2">
    <name type="scientific">Paenibacillus hunanensis</name>
    <dbReference type="NCBI Taxonomy" id="539262"/>
    <lineage>
        <taxon>Bacteria</taxon>
        <taxon>Bacillati</taxon>
        <taxon>Bacillota</taxon>
        <taxon>Bacilli</taxon>
        <taxon>Bacillales</taxon>
        <taxon>Paenibacillaceae</taxon>
        <taxon>Paenibacillus</taxon>
    </lineage>
</organism>
<dbReference type="GO" id="GO:0000428">
    <property type="term" value="C:DNA-directed RNA polymerase complex"/>
    <property type="evidence" value="ECO:0007669"/>
    <property type="project" value="UniProtKB-KW"/>
</dbReference>
<dbReference type="EMBL" id="JAVDQH010000032">
    <property type="protein sequence ID" value="MDR6246541.1"/>
    <property type="molecule type" value="Genomic_DNA"/>
</dbReference>
<proteinExistence type="predicted"/>
<keyword evidence="2" id="KW-1185">Reference proteome</keyword>
<gene>
    <name evidence="1" type="ORF">JOC58_004486</name>
</gene>
<evidence type="ECO:0000313" key="1">
    <source>
        <dbReference type="EMBL" id="MDR6246541.1"/>
    </source>
</evidence>
<evidence type="ECO:0000313" key="2">
    <source>
        <dbReference type="Proteomes" id="UP001185028"/>
    </source>
</evidence>
<sequence>MERRSHEEVLKDIEMMQTIRKRVMNGDNVSCPKCGERLIFLDKNSGKHPGIFCPNGDFEILIEYDGL</sequence>
<reference evidence="1 2" key="1">
    <citation type="submission" date="2023-07" db="EMBL/GenBank/DDBJ databases">
        <title>Genomic Encyclopedia of Type Strains, Phase IV (KMG-IV): sequencing the most valuable type-strain genomes for metagenomic binning, comparative biology and taxonomic classification.</title>
        <authorList>
            <person name="Goeker M."/>
        </authorList>
    </citation>
    <scope>NUCLEOTIDE SEQUENCE [LARGE SCALE GENOMIC DNA]</scope>
    <source>
        <strain evidence="1 2">DSM 22170</strain>
    </source>
</reference>
<dbReference type="Proteomes" id="UP001185028">
    <property type="component" value="Unassembled WGS sequence"/>
</dbReference>
<protein>
    <submittedName>
        <fullName evidence="1">DNA-directed RNA polymerase subunit RPC12/RpoP</fullName>
    </submittedName>
</protein>
<accession>A0ABU1J5P6</accession>
<keyword evidence="1" id="KW-0804">Transcription</keyword>
<comment type="caution">
    <text evidence="1">The sequence shown here is derived from an EMBL/GenBank/DDBJ whole genome shotgun (WGS) entry which is preliminary data.</text>
</comment>
<keyword evidence="1" id="KW-0240">DNA-directed RNA polymerase</keyword>
<dbReference type="RefSeq" id="WP_188778501.1">
    <property type="nucleotide sequence ID" value="NZ_BMMB01000019.1"/>
</dbReference>